<evidence type="ECO:0000313" key="6">
    <source>
        <dbReference type="EMBL" id="CAG7819052.1"/>
    </source>
</evidence>
<proteinExistence type="inferred from homology"/>
<dbReference type="Proteomes" id="UP000708208">
    <property type="component" value="Unassembled WGS sequence"/>
</dbReference>
<dbReference type="PANTHER" id="PTHR13183">
    <property type="entry name" value="AXONEMAL INNER ARM DYNEIN LIGHT CHAIN 28"/>
    <property type="match status" value="1"/>
</dbReference>
<protein>
    <submittedName>
        <fullName evidence="6">Uncharacterized protein</fullName>
    </submittedName>
</protein>
<sequence length="264" mass="30388">MCDTDSKESTLVKYDHPQLITYRSINPILSESSAAEKPPLTQKSKVAWSIAAICLEVLSQLETEDILNTILPPIEWQDGLRKWRQKVSSVPATNADVQNLLHRLDSRMMAKRAKETGICPIRREFYSQCLDELIRQVTIICAERGVLLLRIRDEIKMTIAAYESLYISATAYSIRRNLLNQIIHNELESQIDQLHHERDQLIKEETSLKHELLRIKAENELAEKKEQEVRAFEIDHLKKTNAELKRQMETSIGFKKRAAAVAAD</sequence>
<dbReference type="GO" id="GO:0030286">
    <property type="term" value="C:dynein complex"/>
    <property type="evidence" value="ECO:0007669"/>
    <property type="project" value="UniProtKB-KW"/>
</dbReference>
<name>A0A8J2KMB9_9HEXA</name>
<dbReference type="OrthoDB" id="273640at2759"/>
<keyword evidence="2 5" id="KW-0175">Coiled coil</keyword>
<gene>
    <name evidence="6" type="ORF">AFUS01_LOCUS29522</name>
</gene>
<dbReference type="InterPro" id="IPR019347">
    <property type="entry name" value="Axonemal_dynein_light_chain"/>
</dbReference>
<dbReference type="GO" id="GO:0045504">
    <property type="term" value="F:dynein heavy chain binding"/>
    <property type="evidence" value="ECO:0007669"/>
    <property type="project" value="TreeGrafter"/>
</dbReference>
<evidence type="ECO:0000256" key="2">
    <source>
        <dbReference type="ARBA" id="ARBA00023054"/>
    </source>
</evidence>
<dbReference type="GO" id="GO:0097546">
    <property type="term" value="C:ciliary base"/>
    <property type="evidence" value="ECO:0007669"/>
    <property type="project" value="TreeGrafter"/>
</dbReference>
<dbReference type="EMBL" id="CAJVCH010437719">
    <property type="protein sequence ID" value="CAG7819052.1"/>
    <property type="molecule type" value="Genomic_DNA"/>
</dbReference>
<reference evidence="6" key="1">
    <citation type="submission" date="2021-06" db="EMBL/GenBank/DDBJ databases">
        <authorList>
            <person name="Hodson N. C."/>
            <person name="Mongue J. A."/>
            <person name="Jaron S. K."/>
        </authorList>
    </citation>
    <scope>NUCLEOTIDE SEQUENCE</scope>
</reference>
<dbReference type="PANTHER" id="PTHR13183:SF0">
    <property type="entry name" value="AXONEMAL DYNEIN LIGHT INTERMEDIATE POLYPEPTIDE 1"/>
    <property type="match status" value="1"/>
</dbReference>
<comment type="caution">
    <text evidence="6">The sequence shown here is derived from an EMBL/GenBank/DDBJ whole genome shotgun (WGS) entry which is preliminary data.</text>
</comment>
<evidence type="ECO:0000256" key="5">
    <source>
        <dbReference type="SAM" id="Coils"/>
    </source>
</evidence>
<organism evidence="6 7">
    <name type="scientific">Allacma fusca</name>
    <dbReference type="NCBI Taxonomy" id="39272"/>
    <lineage>
        <taxon>Eukaryota</taxon>
        <taxon>Metazoa</taxon>
        <taxon>Ecdysozoa</taxon>
        <taxon>Arthropoda</taxon>
        <taxon>Hexapoda</taxon>
        <taxon>Collembola</taxon>
        <taxon>Symphypleona</taxon>
        <taxon>Sminthuridae</taxon>
        <taxon>Allacma</taxon>
    </lineage>
</organism>
<dbReference type="Pfam" id="PF10211">
    <property type="entry name" value="Ax_dynein_light"/>
    <property type="match status" value="1"/>
</dbReference>
<evidence type="ECO:0000256" key="1">
    <source>
        <dbReference type="ARBA" id="ARBA00023017"/>
    </source>
</evidence>
<evidence type="ECO:0000256" key="4">
    <source>
        <dbReference type="ARBA" id="ARBA00038114"/>
    </source>
</evidence>
<evidence type="ECO:0000313" key="7">
    <source>
        <dbReference type="Proteomes" id="UP000708208"/>
    </source>
</evidence>
<keyword evidence="1" id="KW-0243">Dynein</keyword>
<dbReference type="GO" id="GO:0005930">
    <property type="term" value="C:axoneme"/>
    <property type="evidence" value="ECO:0007669"/>
    <property type="project" value="TreeGrafter"/>
</dbReference>
<keyword evidence="7" id="KW-1185">Reference proteome</keyword>
<comment type="similarity">
    <text evidence="4">Belongs to the inner dynein arm light chain family.</text>
</comment>
<keyword evidence="3" id="KW-0505">Motor protein</keyword>
<evidence type="ECO:0000256" key="3">
    <source>
        <dbReference type="ARBA" id="ARBA00023175"/>
    </source>
</evidence>
<dbReference type="AlphaFoldDB" id="A0A8J2KMB9"/>
<accession>A0A8J2KMB9</accession>
<feature type="coiled-coil region" evidence="5">
    <location>
        <begin position="184"/>
        <end position="235"/>
    </location>
</feature>